<feature type="compositionally biased region" description="Polar residues" evidence="1">
    <location>
        <begin position="1"/>
        <end position="16"/>
    </location>
</feature>
<protein>
    <submittedName>
        <fullName evidence="2">Uncharacterized protein</fullName>
    </submittedName>
</protein>
<sequence>MDDTSCSAEMTTQPLMLTNGDNTTTRTTADNDVPLIEHETVTRTWTSRVSGKAKLDDIAMSSIGSLCHCRIEWSKESAMDVNIIGDTEQDVVRAISMLSVMDKAAIEQMSFPRIISFVNCEAEFHSSFKLKMTALGQLREHKDHRGSSTLLSPASRLFRSIEDALVIAMFKDNILIKPDCCQDARKASKDDRHVPTPERHDDTCENILWKDHPFKSLNAHAGHYHELATLVEPGAPTPTQQWVAQVPGPTEMGNPYLPQDKKEIPTPAKLEPNIVEEQYNPPEPTQVPKPSTKRARAVKGTTTRAKTSQIEFTAESNIKEASLPKEILELPAPELINTGRSGIYPDPLGRATSKAQENGTNDARKPLEIIPGAHIQVLGNENKKPGAEEQLAIVPKEIIVPEITTPYMPPPPSVGSGATAKSRDLDSTSNGWEGNIARGSAGHLLKASTLNERPGKSNMPQPRRTMGQKAPSRGLSGGNTAVRDFEESAKQLLALALPRRGPVVFEVGIGRLLINHQIGSAEFKTKPFSLSEWSSAFPVTSGLGRLETRFTPRLTTSLEDVESILATRLPKARRLFVNDPIHRTVNYVFSCKSKQGNHITIVVDEDGVFKILGGEILVGSLDLHFPKRSWDASLRLRTSSLRSIDYHKQVESIVRNLKIFTWPDQTTLALSTQTIDDELMIQSIVVRRETLHPSKVYADLLLRLSEVQDLQACKQGHRYDGGVQDRESMINAGRYWWEASITSFDATSILEENDELEIGEVATWNAETIIEKGIVRDLYSISNDLVTRIDSVGLHNKGLQGNFLSSAKTVSMKPSELLPGEGHW</sequence>
<feature type="compositionally biased region" description="Low complexity" evidence="1">
    <location>
        <begin position="18"/>
        <end position="29"/>
    </location>
</feature>
<proteinExistence type="predicted"/>
<evidence type="ECO:0000313" key="2">
    <source>
        <dbReference type="EMBL" id="KAK0511073.1"/>
    </source>
</evidence>
<dbReference type="Proteomes" id="UP001166286">
    <property type="component" value="Unassembled WGS sequence"/>
</dbReference>
<feature type="region of interest" description="Disordered" evidence="1">
    <location>
        <begin position="408"/>
        <end position="433"/>
    </location>
</feature>
<dbReference type="EMBL" id="JAFEKC020000014">
    <property type="protein sequence ID" value="KAK0511073.1"/>
    <property type="molecule type" value="Genomic_DNA"/>
</dbReference>
<reference evidence="2" key="1">
    <citation type="submission" date="2023-03" db="EMBL/GenBank/DDBJ databases">
        <title>Complete genome of Cladonia borealis.</title>
        <authorList>
            <person name="Park H."/>
        </authorList>
    </citation>
    <scope>NUCLEOTIDE SEQUENCE</scope>
    <source>
        <strain evidence="2">ANT050790</strain>
    </source>
</reference>
<evidence type="ECO:0000256" key="1">
    <source>
        <dbReference type="SAM" id="MobiDB-lite"/>
    </source>
</evidence>
<feature type="region of interest" description="Disordered" evidence="1">
    <location>
        <begin position="278"/>
        <end position="306"/>
    </location>
</feature>
<organism evidence="2 3">
    <name type="scientific">Cladonia borealis</name>
    <dbReference type="NCBI Taxonomy" id="184061"/>
    <lineage>
        <taxon>Eukaryota</taxon>
        <taxon>Fungi</taxon>
        <taxon>Dikarya</taxon>
        <taxon>Ascomycota</taxon>
        <taxon>Pezizomycotina</taxon>
        <taxon>Lecanoromycetes</taxon>
        <taxon>OSLEUM clade</taxon>
        <taxon>Lecanoromycetidae</taxon>
        <taxon>Lecanorales</taxon>
        <taxon>Lecanorineae</taxon>
        <taxon>Cladoniaceae</taxon>
        <taxon>Cladonia</taxon>
    </lineage>
</organism>
<accession>A0AA39R0G6</accession>
<comment type="caution">
    <text evidence="2">The sequence shown here is derived from an EMBL/GenBank/DDBJ whole genome shotgun (WGS) entry which is preliminary data.</text>
</comment>
<feature type="region of interest" description="Disordered" evidence="1">
    <location>
        <begin position="446"/>
        <end position="480"/>
    </location>
</feature>
<keyword evidence="3" id="KW-1185">Reference proteome</keyword>
<dbReference type="AlphaFoldDB" id="A0AA39R0G6"/>
<evidence type="ECO:0000313" key="3">
    <source>
        <dbReference type="Proteomes" id="UP001166286"/>
    </source>
</evidence>
<feature type="region of interest" description="Disordered" evidence="1">
    <location>
        <begin position="1"/>
        <end position="29"/>
    </location>
</feature>
<gene>
    <name evidence="2" type="ORF">JMJ35_006625</name>
</gene>
<name>A0AA39R0G6_9LECA</name>